<name>A0A1E1F4Z1_9SPHN</name>
<dbReference type="RefSeq" id="WP_197705107.1">
    <property type="nucleotide sequence ID" value="NZ_AP017655.1"/>
</dbReference>
<reference evidence="1 2" key="1">
    <citation type="submission" date="2016-10" db="EMBL/GenBank/DDBJ databases">
        <title>Complete Genome Sequence of the Nonylphenol-Degrading Bacterium Sphingobium cloacae JCM 10874T.</title>
        <authorList>
            <person name="Ootsuka M."/>
            <person name="Nishizawa T."/>
            <person name="Ohta H."/>
        </authorList>
    </citation>
    <scope>NUCLEOTIDE SEQUENCE [LARGE SCALE GENOMIC DNA]</scope>
    <source>
        <strain evidence="1 2">JCM 10874</strain>
    </source>
</reference>
<protein>
    <submittedName>
        <fullName evidence="1">Uncharacterized protein</fullName>
    </submittedName>
</protein>
<sequence length="242" mass="27602">MMTPFNPIIDPELPAQHSPLLRAALLTIGYIEANGPIGLTASRGLKRYFVEWAAEAFDWRWYSASDLYAVNKVLNESDFPPLVILHDLLVRAKLVRHRQGALHLTRLAGQLKNDPASLWTLLASRLLFDTDHSKYTRYGDHLLGNWDIFLNVINVEVQNGVSEETLCSVLFGSDEQETPHGYPRQRAALYIHVLRPLCWAGLLEEVRTGEGFARQEHFFKTPLWHAALSLETDRHLESVTRH</sequence>
<dbReference type="Proteomes" id="UP000218272">
    <property type="component" value="Chromosome SCLO_1"/>
</dbReference>
<evidence type="ECO:0000313" key="2">
    <source>
        <dbReference type="Proteomes" id="UP000218272"/>
    </source>
</evidence>
<evidence type="ECO:0000313" key="1">
    <source>
        <dbReference type="EMBL" id="BAV65532.1"/>
    </source>
</evidence>
<organism evidence="1 2">
    <name type="scientific">Sphingobium cloacae</name>
    <dbReference type="NCBI Taxonomy" id="120107"/>
    <lineage>
        <taxon>Bacteria</taxon>
        <taxon>Pseudomonadati</taxon>
        <taxon>Pseudomonadota</taxon>
        <taxon>Alphaproteobacteria</taxon>
        <taxon>Sphingomonadales</taxon>
        <taxon>Sphingomonadaceae</taxon>
        <taxon>Sphingobium</taxon>
    </lineage>
</organism>
<keyword evidence="2" id="KW-1185">Reference proteome</keyword>
<accession>A0A1E1F4Z1</accession>
<dbReference type="AlphaFoldDB" id="A0A1E1F4Z1"/>
<proteinExistence type="predicted"/>
<gene>
    <name evidence="1" type="ORF">SCLO_1024920</name>
</gene>
<dbReference type="KEGG" id="sclo:SCLO_1024920"/>
<dbReference type="EMBL" id="AP017655">
    <property type="protein sequence ID" value="BAV65532.1"/>
    <property type="molecule type" value="Genomic_DNA"/>
</dbReference>